<dbReference type="InterPro" id="IPR002327">
    <property type="entry name" value="Cyt_c_1A/1B"/>
</dbReference>
<keyword evidence="3 6" id="KW-0479">Metal-binding</keyword>
<dbReference type="EMBL" id="JBHRYE010000012">
    <property type="protein sequence ID" value="MFC3671460.1"/>
    <property type="molecule type" value="Genomic_DNA"/>
</dbReference>
<sequence>MISKIHCLALGSATLLLAACGGGSSADKSASQQTPAASETTAAAAASMTPAAASTTAAPPADSTDTLDKTTLASFTADPVHGKQIFAQCQACHSAEPGKNMIGPSLAGVIGRKAGSIAGFAYSNANKNSGITWTPEKLFQYLEKPQRVVPGTKMTFPGLPKGQDRADVIAYLKNPT</sequence>
<keyword evidence="1" id="KW-0813">Transport</keyword>
<evidence type="ECO:0000259" key="8">
    <source>
        <dbReference type="PROSITE" id="PS51007"/>
    </source>
</evidence>
<dbReference type="PROSITE" id="PS51257">
    <property type="entry name" value="PROKAR_LIPOPROTEIN"/>
    <property type="match status" value="1"/>
</dbReference>
<dbReference type="Pfam" id="PF00034">
    <property type="entry name" value="Cytochrom_C"/>
    <property type="match status" value="1"/>
</dbReference>
<keyword evidence="5 6" id="KW-0408">Iron</keyword>
<dbReference type="PROSITE" id="PS51007">
    <property type="entry name" value="CYTC"/>
    <property type="match status" value="1"/>
</dbReference>
<evidence type="ECO:0000256" key="6">
    <source>
        <dbReference type="PROSITE-ProRule" id="PRU00433"/>
    </source>
</evidence>
<comment type="caution">
    <text evidence="9">The sequence shown here is derived from an EMBL/GenBank/DDBJ whole genome shotgun (WGS) entry which is preliminary data.</text>
</comment>
<keyword evidence="4" id="KW-0249">Electron transport</keyword>
<reference evidence="10" key="1">
    <citation type="journal article" date="2019" name="Int. J. Syst. Evol. Microbiol.">
        <title>The Global Catalogue of Microorganisms (GCM) 10K type strain sequencing project: providing services to taxonomists for standard genome sequencing and annotation.</title>
        <authorList>
            <consortium name="The Broad Institute Genomics Platform"/>
            <consortium name="The Broad Institute Genome Sequencing Center for Infectious Disease"/>
            <person name="Wu L."/>
            <person name="Ma J."/>
        </authorList>
    </citation>
    <scope>NUCLEOTIDE SEQUENCE [LARGE SCALE GENOMIC DNA]</scope>
    <source>
        <strain evidence="10">KCTC 42224</strain>
    </source>
</reference>
<dbReference type="SUPFAM" id="SSF46626">
    <property type="entry name" value="Cytochrome c"/>
    <property type="match status" value="1"/>
</dbReference>
<dbReference type="Proteomes" id="UP001595683">
    <property type="component" value="Unassembled WGS sequence"/>
</dbReference>
<dbReference type="Gene3D" id="1.10.760.10">
    <property type="entry name" value="Cytochrome c-like domain"/>
    <property type="match status" value="1"/>
</dbReference>
<feature type="signal peptide" evidence="7">
    <location>
        <begin position="1"/>
        <end position="18"/>
    </location>
</feature>
<accession>A0ABV7V1Z7</accession>
<gene>
    <name evidence="9" type="ORF">ACFOOT_08480</name>
</gene>
<evidence type="ECO:0000313" key="10">
    <source>
        <dbReference type="Proteomes" id="UP001595683"/>
    </source>
</evidence>
<name>A0ABV7V1Z7_9SPHN</name>
<dbReference type="RefSeq" id="WP_191323738.1">
    <property type="nucleotide sequence ID" value="NZ_BMZP01000005.1"/>
</dbReference>
<evidence type="ECO:0000256" key="4">
    <source>
        <dbReference type="ARBA" id="ARBA00022982"/>
    </source>
</evidence>
<organism evidence="9 10">
    <name type="scientific">Novosphingobium pokkalii</name>
    <dbReference type="NCBI Taxonomy" id="1770194"/>
    <lineage>
        <taxon>Bacteria</taxon>
        <taxon>Pseudomonadati</taxon>
        <taxon>Pseudomonadota</taxon>
        <taxon>Alphaproteobacteria</taxon>
        <taxon>Sphingomonadales</taxon>
        <taxon>Sphingomonadaceae</taxon>
        <taxon>Novosphingobium</taxon>
    </lineage>
</organism>
<evidence type="ECO:0000256" key="3">
    <source>
        <dbReference type="ARBA" id="ARBA00022723"/>
    </source>
</evidence>
<feature type="domain" description="Cytochrome c" evidence="8">
    <location>
        <begin position="77"/>
        <end position="176"/>
    </location>
</feature>
<evidence type="ECO:0000256" key="2">
    <source>
        <dbReference type="ARBA" id="ARBA00022617"/>
    </source>
</evidence>
<evidence type="ECO:0000256" key="5">
    <source>
        <dbReference type="ARBA" id="ARBA00023004"/>
    </source>
</evidence>
<keyword evidence="2 6" id="KW-0349">Heme</keyword>
<dbReference type="InterPro" id="IPR036909">
    <property type="entry name" value="Cyt_c-like_dom_sf"/>
</dbReference>
<dbReference type="PRINTS" id="PR00604">
    <property type="entry name" value="CYTCHRMECIAB"/>
</dbReference>
<protein>
    <submittedName>
        <fullName evidence="9">C-type cytochrome</fullName>
    </submittedName>
</protein>
<proteinExistence type="predicted"/>
<evidence type="ECO:0000313" key="9">
    <source>
        <dbReference type="EMBL" id="MFC3671460.1"/>
    </source>
</evidence>
<keyword evidence="7" id="KW-0732">Signal</keyword>
<feature type="chain" id="PRO_5045848823" evidence="7">
    <location>
        <begin position="19"/>
        <end position="176"/>
    </location>
</feature>
<evidence type="ECO:0000256" key="1">
    <source>
        <dbReference type="ARBA" id="ARBA00022448"/>
    </source>
</evidence>
<evidence type="ECO:0000256" key="7">
    <source>
        <dbReference type="SAM" id="SignalP"/>
    </source>
</evidence>
<keyword evidence="10" id="KW-1185">Reference proteome</keyword>
<dbReference type="PANTHER" id="PTHR11961">
    <property type="entry name" value="CYTOCHROME C"/>
    <property type="match status" value="1"/>
</dbReference>
<dbReference type="InterPro" id="IPR009056">
    <property type="entry name" value="Cyt_c-like_dom"/>
</dbReference>